<dbReference type="EMBL" id="LAZR01049727">
    <property type="protein sequence ID" value="KKK88961.1"/>
    <property type="molecule type" value="Genomic_DNA"/>
</dbReference>
<name>A0A0F9BX05_9ZZZZ</name>
<dbReference type="Gene3D" id="3.40.50.1820">
    <property type="entry name" value="alpha/beta hydrolase"/>
    <property type="match status" value="1"/>
</dbReference>
<evidence type="ECO:0000313" key="1">
    <source>
        <dbReference type="EMBL" id="KKK88961.1"/>
    </source>
</evidence>
<comment type="caution">
    <text evidence="1">The sequence shown here is derived from an EMBL/GenBank/DDBJ whole genome shotgun (WGS) entry which is preliminary data.</text>
</comment>
<accession>A0A0F9BX05</accession>
<gene>
    <name evidence="1" type="ORF">LCGC14_2737890</name>
</gene>
<feature type="non-terminal residue" evidence="1">
    <location>
        <position position="75"/>
    </location>
</feature>
<dbReference type="InterPro" id="IPR029058">
    <property type="entry name" value="AB_hydrolase_fold"/>
</dbReference>
<reference evidence="1" key="1">
    <citation type="journal article" date="2015" name="Nature">
        <title>Complex archaea that bridge the gap between prokaryotes and eukaryotes.</title>
        <authorList>
            <person name="Spang A."/>
            <person name="Saw J.H."/>
            <person name="Jorgensen S.L."/>
            <person name="Zaremba-Niedzwiedzka K."/>
            <person name="Martijn J."/>
            <person name="Lind A.E."/>
            <person name="van Eijk R."/>
            <person name="Schleper C."/>
            <person name="Guy L."/>
            <person name="Ettema T.J."/>
        </authorList>
    </citation>
    <scope>NUCLEOTIDE SEQUENCE</scope>
</reference>
<sequence>MPFDNSISMEPNATYVIVNSVELNRSFQEIVASFGVDSVHLVVHSKGGLDTRDYLARFHSNHEQDFSILSYTSLS</sequence>
<protein>
    <submittedName>
        <fullName evidence="1">Uncharacterized protein</fullName>
    </submittedName>
</protein>
<dbReference type="AlphaFoldDB" id="A0A0F9BX05"/>
<organism evidence="1">
    <name type="scientific">marine sediment metagenome</name>
    <dbReference type="NCBI Taxonomy" id="412755"/>
    <lineage>
        <taxon>unclassified sequences</taxon>
        <taxon>metagenomes</taxon>
        <taxon>ecological metagenomes</taxon>
    </lineage>
</organism>
<proteinExistence type="predicted"/>
<dbReference type="SUPFAM" id="SSF53474">
    <property type="entry name" value="alpha/beta-Hydrolases"/>
    <property type="match status" value="1"/>
</dbReference>